<evidence type="ECO:0000313" key="2">
    <source>
        <dbReference type="Proteomes" id="UP001365128"/>
    </source>
</evidence>
<keyword evidence="2" id="KW-1185">Reference proteome</keyword>
<sequence length="828" mass="94678">MSAPLPTEYLRPLQTCISLDPEKTPREIRDMIYDLIIEYEYCNGRFWTHPDFEPWSVSIWSAFEHRCPYEREAFECLPPLATACKQVQEEFIDRVCRTATFEIYMIACEDQPIKPFTAPIARINFGEVRHLDLWLNVTQLSSCRFASKPRETLNEPFSVRYVESGGQLSAAKLVRSDTSLAPTPYYDLKKYGFYSDHQLPELLEAEYHHHLPTAQDGGFGEQLKQFLSYLGSRGNLRIFRVSILIRGGAWQCPHVEQNSGISEFLRLFYSLHRLEKATIQFYVYECCRGSHEPTMDLFNERAKEAETWLTSRNEGCNRGPDMVCNCEACFPPLGIGQTGHNDAQTDFDDEASSVDLWGRINEIDMETERFQAAEENSNETEDPALSMYDDRAFLYEGIYIGLEDTPHRKQYKEVFEEFRDIWFLGIPSLIPYIEFIKIKHLIFHLEPYSLKYNATGSLQAATLHRSESSQSPTPYFDVKKYGCANDHALSQLIQARKENMLPTRHNSKFGRALHKLLVAMGESNALVSLGTSHCAALPSRQDPSKPEIHRATACVEWAKQECTGRGDSVLPDPSDFTVGYEEDTLARYSRFCVGVNEHIEGDFGCGCPKCSIDRDQCESLSPTAFWDVKKYGIHGISQLPHFRKARRVASLRNQFNSDLGKAVADLFIELGRRKQTRKLKLRFGFELPDTCDLGQWNCIHTGSGLSELMRPMARLHGLKDFNVRIEFREGWGNGPGCGCEPARMILEGVVRKLKSQVGLYRAGCNRNLDITCDCLNCFPALEGHRNRCFDENGGPQVEEEFDKQAIQLDIDKVELETHHIEKAMERNF</sequence>
<protein>
    <submittedName>
        <fullName evidence="1">Uncharacterized protein</fullName>
    </submittedName>
</protein>
<dbReference type="EMBL" id="JBBPDW010000035">
    <property type="protein sequence ID" value="KAK7536680.1"/>
    <property type="molecule type" value="Genomic_DNA"/>
</dbReference>
<dbReference type="Proteomes" id="UP001365128">
    <property type="component" value="Unassembled WGS sequence"/>
</dbReference>
<evidence type="ECO:0000313" key="1">
    <source>
        <dbReference type="EMBL" id="KAK7536680.1"/>
    </source>
</evidence>
<name>A0ABR1LNA6_9PEZI</name>
<proteinExistence type="predicted"/>
<comment type="caution">
    <text evidence="1">The sequence shown here is derived from an EMBL/GenBank/DDBJ whole genome shotgun (WGS) entry which is preliminary data.</text>
</comment>
<organism evidence="1 2">
    <name type="scientific">Phyllosticta citricarpa</name>
    <dbReference type="NCBI Taxonomy" id="55181"/>
    <lineage>
        <taxon>Eukaryota</taxon>
        <taxon>Fungi</taxon>
        <taxon>Dikarya</taxon>
        <taxon>Ascomycota</taxon>
        <taxon>Pezizomycotina</taxon>
        <taxon>Dothideomycetes</taxon>
        <taxon>Dothideomycetes incertae sedis</taxon>
        <taxon>Botryosphaeriales</taxon>
        <taxon>Phyllostictaceae</taxon>
        <taxon>Phyllosticta</taxon>
    </lineage>
</organism>
<accession>A0ABR1LNA6</accession>
<gene>
    <name evidence="1" type="ORF">IWX46DRAFT_651915</name>
</gene>
<reference evidence="1 2" key="1">
    <citation type="submission" date="2024-04" db="EMBL/GenBank/DDBJ databases">
        <title>Phyllosticta paracitricarpa is synonymous to the EU quarantine fungus P. citricarpa based on phylogenomic analyses.</title>
        <authorList>
            <consortium name="Lawrence Berkeley National Laboratory"/>
            <person name="Van Ingen-Buijs V.A."/>
            <person name="Van Westerhoven A.C."/>
            <person name="Haridas S."/>
            <person name="Skiadas P."/>
            <person name="Martin F."/>
            <person name="Groenewald J.Z."/>
            <person name="Crous P.W."/>
            <person name="Seidl M.F."/>
        </authorList>
    </citation>
    <scope>NUCLEOTIDE SEQUENCE [LARGE SCALE GENOMIC DNA]</scope>
    <source>
        <strain evidence="1 2">CBS 122670</strain>
    </source>
</reference>